<dbReference type="PANTHER" id="PTHR43271">
    <property type="entry name" value="BLL2771 PROTEIN"/>
    <property type="match status" value="1"/>
</dbReference>
<evidence type="ECO:0000256" key="7">
    <source>
        <dbReference type="ARBA" id="ARBA00023136"/>
    </source>
</evidence>
<evidence type="ECO:0000256" key="4">
    <source>
        <dbReference type="ARBA" id="ARBA00022475"/>
    </source>
</evidence>
<dbReference type="PROSITE" id="PS50850">
    <property type="entry name" value="MFS"/>
    <property type="match status" value="1"/>
</dbReference>
<keyword evidence="11" id="KW-1185">Reference proteome</keyword>
<evidence type="ECO:0000313" key="11">
    <source>
        <dbReference type="Proteomes" id="UP001084650"/>
    </source>
</evidence>
<feature type="transmembrane region" description="Helical" evidence="8">
    <location>
        <begin position="215"/>
        <end position="238"/>
    </location>
</feature>
<evidence type="ECO:0000313" key="10">
    <source>
        <dbReference type="EMBL" id="MCZ0727785.1"/>
    </source>
</evidence>
<evidence type="ECO:0000256" key="2">
    <source>
        <dbReference type="ARBA" id="ARBA00008335"/>
    </source>
</evidence>
<feature type="transmembrane region" description="Helical" evidence="8">
    <location>
        <begin position="140"/>
        <end position="159"/>
    </location>
</feature>
<dbReference type="SUPFAM" id="SSF103473">
    <property type="entry name" value="MFS general substrate transporter"/>
    <property type="match status" value="1"/>
</dbReference>
<evidence type="ECO:0000256" key="6">
    <source>
        <dbReference type="ARBA" id="ARBA00022989"/>
    </source>
</evidence>
<name>A0ABT4HC84_MYCIR</name>
<dbReference type="EMBL" id="JAPQYE010000002">
    <property type="protein sequence ID" value="MCZ0727785.1"/>
    <property type="molecule type" value="Genomic_DNA"/>
</dbReference>
<dbReference type="Pfam" id="PF07690">
    <property type="entry name" value="MFS_1"/>
    <property type="match status" value="1"/>
</dbReference>
<evidence type="ECO:0000256" key="3">
    <source>
        <dbReference type="ARBA" id="ARBA00022448"/>
    </source>
</evidence>
<dbReference type="CDD" id="cd17324">
    <property type="entry name" value="MFS_NepI_like"/>
    <property type="match status" value="1"/>
</dbReference>
<feature type="transmembrane region" description="Helical" evidence="8">
    <location>
        <begin position="339"/>
        <end position="359"/>
    </location>
</feature>
<keyword evidence="3" id="KW-0813">Transport</keyword>
<keyword evidence="7 8" id="KW-0472">Membrane</keyword>
<feature type="transmembrane region" description="Helical" evidence="8">
    <location>
        <begin position="115"/>
        <end position="133"/>
    </location>
</feature>
<feature type="domain" description="Major facilitator superfamily (MFS) profile" evidence="9">
    <location>
        <begin position="16"/>
        <end position="390"/>
    </location>
</feature>
<feature type="transmembrane region" description="Helical" evidence="8">
    <location>
        <begin position="365"/>
        <end position="385"/>
    </location>
</feature>
<feature type="transmembrane region" description="Helical" evidence="8">
    <location>
        <begin position="304"/>
        <end position="327"/>
    </location>
</feature>
<keyword evidence="4" id="KW-1003">Cell membrane</keyword>
<sequence length="390" mass="39994">MPLGPRATSMTVERRLVMTLWCAGLAAFTSMYAPQGLLPEIARDMDVDASQAALLISAATLGLALSVLPWARVADRVGLRTAMRAAAGSAAVCAVVVPCLPGFEAMLVGRLTHGIALGGIPALAMTLTHDIAVPARAGTVAGSYIAATSVGGLSGRLLAVPIADYAGWRTALFVMGVTVAVVMVAMIRLIPASATGGRGDRPLPTVRRHLRNRAVWPILLVGMLLSGAVMTVFNYLPFRLASAPYELEPTVISLIFLTYLGGTAGSRATGWLGTRFGPPLVLGGAGTLVVVGALVTMTAHVAMIVAGVALLTIGFFIGHAVASSMVAARAETGRSQATALYSIAYYSGASVFGWLGGIAWSGGQWLAVAILVVALGVAATVCTTVSPSRL</sequence>
<keyword evidence="5 8" id="KW-0812">Transmembrane</keyword>
<reference evidence="10" key="1">
    <citation type="submission" date="2022-12" db="EMBL/GenBank/DDBJ databases">
        <title>Whole genome sequence of Mycolicibacterium iranicum strain SBH312.</title>
        <authorList>
            <person name="Jani J."/>
            <person name="Arifin Mustapha Z."/>
            <person name="Ahmed K."/>
            <person name="Kai Ling C."/>
        </authorList>
    </citation>
    <scope>NUCLEOTIDE SEQUENCE</scope>
    <source>
        <strain evidence="10">SBH312</strain>
    </source>
</reference>
<comment type="caution">
    <text evidence="10">The sequence shown here is derived from an EMBL/GenBank/DDBJ whole genome shotgun (WGS) entry which is preliminary data.</text>
</comment>
<dbReference type="InterPro" id="IPR020846">
    <property type="entry name" value="MFS_dom"/>
</dbReference>
<protein>
    <submittedName>
        <fullName evidence="10">MFS transporter</fullName>
    </submittedName>
</protein>
<organism evidence="10 11">
    <name type="scientific">Mycolicibacterium iranicum</name>
    <name type="common">Mycobacterium iranicum</name>
    <dbReference type="NCBI Taxonomy" id="912594"/>
    <lineage>
        <taxon>Bacteria</taxon>
        <taxon>Bacillati</taxon>
        <taxon>Actinomycetota</taxon>
        <taxon>Actinomycetes</taxon>
        <taxon>Mycobacteriales</taxon>
        <taxon>Mycobacteriaceae</taxon>
        <taxon>Mycolicibacterium</taxon>
    </lineage>
</organism>
<evidence type="ECO:0000256" key="5">
    <source>
        <dbReference type="ARBA" id="ARBA00022692"/>
    </source>
</evidence>
<comment type="subcellular location">
    <subcellularLocation>
        <location evidence="1">Cell membrane</location>
        <topology evidence="1">Multi-pass membrane protein</topology>
    </subcellularLocation>
</comment>
<gene>
    <name evidence="10" type="ORF">OY187_06970</name>
</gene>
<dbReference type="Proteomes" id="UP001084650">
    <property type="component" value="Unassembled WGS sequence"/>
</dbReference>
<feature type="transmembrane region" description="Helical" evidence="8">
    <location>
        <begin position="280"/>
        <end position="298"/>
    </location>
</feature>
<dbReference type="Gene3D" id="1.20.1250.20">
    <property type="entry name" value="MFS general substrate transporter like domains"/>
    <property type="match status" value="1"/>
</dbReference>
<comment type="similarity">
    <text evidence="2">Belongs to the major facilitator superfamily.</text>
</comment>
<dbReference type="PANTHER" id="PTHR43271:SF1">
    <property type="entry name" value="INNER MEMBRANE TRANSPORT PROTEIN YNFM"/>
    <property type="match status" value="1"/>
</dbReference>
<dbReference type="RefSeq" id="WP_268785664.1">
    <property type="nucleotide sequence ID" value="NZ_JAPQYE010000002.1"/>
</dbReference>
<dbReference type="InterPro" id="IPR036259">
    <property type="entry name" value="MFS_trans_sf"/>
</dbReference>
<feature type="transmembrane region" description="Helical" evidence="8">
    <location>
        <begin position="83"/>
        <end position="103"/>
    </location>
</feature>
<keyword evidence="6 8" id="KW-1133">Transmembrane helix</keyword>
<evidence type="ECO:0000256" key="8">
    <source>
        <dbReference type="SAM" id="Phobius"/>
    </source>
</evidence>
<proteinExistence type="inferred from homology"/>
<accession>A0ABT4HC84</accession>
<feature type="transmembrane region" description="Helical" evidence="8">
    <location>
        <begin position="250"/>
        <end position="268"/>
    </location>
</feature>
<evidence type="ECO:0000256" key="1">
    <source>
        <dbReference type="ARBA" id="ARBA00004651"/>
    </source>
</evidence>
<dbReference type="InterPro" id="IPR011701">
    <property type="entry name" value="MFS"/>
</dbReference>
<feature type="transmembrane region" description="Helical" evidence="8">
    <location>
        <begin position="49"/>
        <end position="71"/>
    </location>
</feature>
<evidence type="ECO:0000259" key="9">
    <source>
        <dbReference type="PROSITE" id="PS50850"/>
    </source>
</evidence>
<feature type="transmembrane region" description="Helical" evidence="8">
    <location>
        <begin position="171"/>
        <end position="194"/>
    </location>
</feature>